<dbReference type="InterPro" id="IPR043504">
    <property type="entry name" value="Peptidase_S1_PA_chymotrypsin"/>
</dbReference>
<evidence type="ECO:0000259" key="9">
    <source>
        <dbReference type="PROSITE" id="PS51379"/>
    </source>
</evidence>
<dbReference type="Pfam" id="PF00089">
    <property type="entry name" value="Trypsin"/>
    <property type="match status" value="1"/>
</dbReference>
<evidence type="ECO:0000256" key="3">
    <source>
        <dbReference type="ARBA" id="ARBA00023038"/>
    </source>
</evidence>
<evidence type="ECO:0000256" key="2">
    <source>
        <dbReference type="ARBA" id="ARBA00022833"/>
    </source>
</evidence>
<gene>
    <name evidence="10" type="primary">ABLIM3</name>
    <name evidence="10" type="ORF">OS493_015222</name>
</gene>
<keyword evidence="11" id="KW-1185">Reference proteome</keyword>
<evidence type="ECO:0000256" key="1">
    <source>
        <dbReference type="ARBA" id="ARBA00022723"/>
    </source>
</evidence>
<dbReference type="SMART" id="SM00153">
    <property type="entry name" value="VHP"/>
    <property type="match status" value="1"/>
</dbReference>
<protein>
    <submittedName>
        <fullName evidence="10">Actin-binding LIM protein 3</fullName>
    </submittedName>
</protein>
<accession>A0A9X0D4P9</accession>
<feature type="compositionally biased region" description="Basic and acidic residues" evidence="5">
    <location>
        <begin position="416"/>
        <end position="430"/>
    </location>
</feature>
<name>A0A9X0D4P9_9CNID</name>
<dbReference type="PROSITE" id="PS00478">
    <property type="entry name" value="LIM_DOMAIN_1"/>
    <property type="match status" value="2"/>
</dbReference>
<dbReference type="InterPro" id="IPR009003">
    <property type="entry name" value="Peptidase_S1_PA"/>
</dbReference>
<dbReference type="Pfam" id="PF02209">
    <property type="entry name" value="VHP"/>
    <property type="match status" value="1"/>
</dbReference>
<evidence type="ECO:0000259" key="8">
    <source>
        <dbReference type="PROSITE" id="PS51089"/>
    </source>
</evidence>
<dbReference type="OrthoDB" id="1746725at2759"/>
<organism evidence="10 11">
    <name type="scientific">Desmophyllum pertusum</name>
    <dbReference type="NCBI Taxonomy" id="174260"/>
    <lineage>
        <taxon>Eukaryota</taxon>
        <taxon>Metazoa</taxon>
        <taxon>Cnidaria</taxon>
        <taxon>Anthozoa</taxon>
        <taxon>Hexacorallia</taxon>
        <taxon>Scleractinia</taxon>
        <taxon>Caryophylliina</taxon>
        <taxon>Caryophylliidae</taxon>
        <taxon>Desmophyllum</taxon>
    </lineage>
</organism>
<dbReference type="InterPro" id="IPR017896">
    <property type="entry name" value="4Fe4S_Fe-S-bd"/>
</dbReference>
<dbReference type="GO" id="GO:0006508">
    <property type="term" value="P:proteolysis"/>
    <property type="evidence" value="ECO:0007669"/>
    <property type="project" value="InterPro"/>
</dbReference>
<dbReference type="FunFam" id="2.10.110.10:FF:000003">
    <property type="entry name" value="actin-binding LIM protein 1 isoform X1"/>
    <property type="match status" value="1"/>
</dbReference>
<feature type="domain" description="LIM zinc-binding" evidence="6">
    <location>
        <begin position="119"/>
        <end position="178"/>
    </location>
</feature>
<keyword evidence="3 4" id="KW-0440">LIM domain</keyword>
<evidence type="ECO:0000259" key="6">
    <source>
        <dbReference type="PROSITE" id="PS50023"/>
    </source>
</evidence>
<dbReference type="PROSITE" id="PS50240">
    <property type="entry name" value="TRYPSIN_DOM"/>
    <property type="match status" value="1"/>
</dbReference>
<dbReference type="PROSITE" id="PS51089">
    <property type="entry name" value="HP"/>
    <property type="match status" value="1"/>
</dbReference>
<dbReference type="AlphaFoldDB" id="A0A9X0D4P9"/>
<dbReference type="GO" id="GO:0030032">
    <property type="term" value="P:lamellipodium assembly"/>
    <property type="evidence" value="ECO:0007669"/>
    <property type="project" value="TreeGrafter"/>
</dbReference>
<dbReference type="GO" id="GO:0046872">
    <property type="term" value="F:metal ion binding"/>
    <property type="evidence" value="ECO:0007669"/>
    <property type="project" value="UniProtKB-KW"/>
</dbReference>
<dbReference type="EMBL" id="MU825880">
    <property type="protein sequence ID" value="KAJ7385633.1"/>
    <property type="molecule type" value="Genomic_DNA"/>
</dbReference>
<sequence length="561" mass="63450">MTIDTIIKHPKYDASNNHDYDVALMKLKTPIKYNSHVRPVCLAKSDFDTGTNCFVTGWGYTSEGGDIAQILQQAKVPLVSRDTCQKGYDDLGYTISTRMRFALKWNSTFITSMDRESTVRCGRCMKVCTGETLRYNDQLFHAKCLVCLVCGKDLADVGFFVQDNQYFCPEDFQERFGTKCYVCHLFVEGEGINIGGNAYHVRCFVCTTCRNPFPPGEKVVLKGNECVCQKCSSAKAETNSDTRGPTLEKCAGCGEDIRSGQSLLALEKQWHLWCFTCSKCGCLLAGEYMGRDGKPYCEKDYQAEFGVTCAGCGGYIIGKVLQAGEKHYHPQCSRCARCHGVFGEGQEMFLQGSEIWHPDCSYAAAQNGELDMRSVAPMDGYQQAEEEAHRPSPPTRTSASRTTDWKVKYSPQTEEETYKAEPRAEPRAEPWRGGQEEQSAYNQPPRYISQHKDSGSYNGGSFREITAREEASLNETPRTIGSRAPLDLREFEREVDQESLIFAYKDLKTTNYKLPRGADKTKLEAYLTDEEFYDVFSMSRDEFYQLPPWKQSFHKKEALLF</sequence>
<dbReference type="Gene3D" id="2.40.10.10">
    <property type="entry name" value="Trypsin-like serine proteases"/>
    <property type="match status" value="1"/>
</dbReference>
<dbReference type="PROSITE" id="PS50023">
    <property type="entry name" value="LIM_DOMAIN_2"/>
    <property type="match status" value="2"/>
</dbReference>
<dbReference type="Proteomes" id="UP001163046">
    <property type="component" value="Unassembled WGS sequence"/>
</dbReference>
<keyword evidence="1 4" id="KW-0479">Metal-binding</keyword>
<dbReference type="SMART" id="SM00020">
    <property type="entry name" value="Tryp_SPc"/>
    <property type="match status" value="1"/>
</dbReference>
<dbReference type="InterPro" id="IPR036886">
    <property type="entry name" value="Villin_headpiece_dom_sf"/>
</dbReference>
<dbReference type="CDD" id="cd09330">
    <property type="entry name" value="LIM4_abLIM"/>
    <property type="match status" value="1"/>
</dbReference>
<evidence type="ECO:0000313" key="11">
    <source>
        <dbReference type="Proteomes" id="UP001163046"/>
    </source>
</evidence>
<dbReference type="InterPro" id="IPR001781">
    <property type="entry name" value="Znf_LIM"/>
</dbReference>
<dbReference type="InterPro" id="IPR003128">
    <property type="entry name" value="Villin_headpiece"/>
</dbReference>
<dbReference type="GO" id="GO:0015629">
    <property type="term" value="C:actin cytoskeleton"/>
    <property type="evidence" value="ECO:0007669"/>
    <property type="project" value="TreeGrafter"/>
</dbReference>
<keyword evidence="2 4" id="KW-0862">Zinc</keyword>
<feature type="region of interest" description="Disordered" evidence="5">
    <location>
        <begin position="381"/>
        <end position="457"/>
    </location>
</feature>
<dbReference type="PANTHER" id="PTHR24213:SF9">
    <property type="entry name" value="UNCOORDINATED 115A, ISOFORM B-RELATED"/>
    <property type="match status" value="1"/>
</dbReference>
<dbReference type="SUPFAM" id="SSF47050">
    <property type="entry name" value="VHP, Villin headpiece domain"/>
    <property type="match status" value="1"/>
</dbReference>
<dbReference type="InterPro" id="IPR001254">
    <property type="entry name" value="Trypsin_dom"/>
</dbReference>
<proteinExistence type="predicted"/>
<evidence type="ECO:0000259" key="7">
    <source>
        <dbReference type="PROSITE" id="PS50240"/>
    </source>
</evidence>
<dbReference type="FunFam" id="2.10.110.10:FF:000055">
    <property type="entry name" value="Actin binding LIM protein 1"/>
    <property type="match status" value="1"/>
</dbReference>
<dbReference type="CDD" id="cd09329">
    <property type="entry name" value="LIM3_abLIM"/>
    <property type="match status" value="1"/>
</dbReference>
<dbReference type="PROSITE" id="PS51379">
    <property type="entry name" value="4FE4S_FER_2"/>
    <property type="match status" value="1"/>
</dbReference>
<feature type="domain" description="HP" evidence="8">
    <location>
        <begin position="496"/>
        <end position="561"/>
    </location>
</feature>
<evidence type="ECO:0000256" key="4">
    <source>
        <dbReference type="PROSITE-ProRule" id="PRU00125"/>
    </source>
</evidence>
<dbReference type="GO" id="GO:0051015">
    <property type="term" value="F:actin filament binding"/>
    <property type="evidence" value="ECO:0007669"/>
    <property type="project" value="TreeGrafter"/>
</dbReference>
<dbReference type="SMART" id="SM00132">
    <property type="entry name" value="LIM"/>
    <property type="match status" value="4"/>
</dbReference>
<dbReference type="GO" id="GO:0004252">
    <property type="term" value="F:serine-type endopeptidase activity"/>
    <property type="evidence" value="ECO:0007669"/>
    <property type="project" value="InterPro"/>
</dbReference>
<dbReference type="PANTHER" id="PTHR24213">
    <property type="entry name" value="ACTIN-BINDING LIM PROTEIN"/>
    <property type="match status" value="1"/>
</dbReference>
<dbReference type="InterPro" id="IPR051618">
    <property type="entry name" value="Actin-binding_LIM"/>
</dbReference>
<dbReference type="SUPFAM" id="SSF50494">
    <property type="entry name" value="Trypsin-like serine proteases"/>
    <property type="match status" value="1"/>
</dbReference>
<evidence type="ECO:0000313" key="10">
    <source>
        <dbReference type="EMBL" id="KAJ7385633.1"/>
    </source>
</evidence>
<comment type="caution">
    <text evidence="10">The sequence shown here is derived from an EMBL/GenBank/DDBJ whole genome shotgun (WGS) entry which is preliminary data.</text>
</comment>
<dbReference type="Gene3D" id="2.10.110.10">
    <property type="entry name" value="Cysteine Rich Protein"/>
    <property type="match status" value="4"/>
</dbReference>
<feature type="domain" description="LIM zinc-binding" evidence="6">
    <location>
        <begin position="248"/>
        <end position="307"/>
    </location>
</feature>
<dbReference type="Pfam" id="PF00412">
    <property type="entry name" value="LIM"/>
    <property type="match status" value="4"/>
</dbReference>
<feature type="domain" description="Peptidase S1" evidence="7">
    <location>
        <begin position="1"/>
        <end position="216"/>
    </location>
</feature>
<feature type="domain" description="4Fe-4S ferredoxin-type" evidence="9">
    <location>
        <begin position="109"/>
        <end position="138"/>
    </location>
</feature>
<dbReference type="SUPFAM" id="SSF57716">
    <property type="entry name" value="Glucocorticoid receptor-like (DNA-binding domain)"/>
    <property type="match status" value="5"/>
</dbReference>
<dbReference type="GO" id="GO:0007010">
    <property type="term" value="P:cytoskeleton organization"/>
    <property type="evidence" value="ECO:0007669"/>
    <property type="project" value="InterPro"/>
</dbReference>
<reference evidence="10" key="1">
    <citation type="submission" date="2023-01" db="EMBL/GenBank/DDBJ databases">
        <title>Genome assembly of the deep-sea coral Lophelia pertusa.</title>
        <authorList>
            <person name="Herrera S."/>
            <person name="Cordes E."/>
        </authorList>
    </citation>
    <scope>NUCLEOTIDE SEQUENCE</scope>
    <source>
        <strain evidence="10">USNM1676648</strain>
        <tissue evidence="10">Polyp</tissue>
    </source>
</reference>
<evidence type="ECO:0000256" key="5">
    <source>
        <dbReference type="SAM" id="MobiDB-lite"/>
    </source>
</evidence>
<dbReference type="Gene3D" id="1.10.950.10">
    <property type="entry name" value="Villin headpiece domain"/>
    <property type="match status" value="1"/>
</dbReference>